<feature type="domain" description="D-galactarate/Altronate dehydratase C-terminal" evidence="4">
    <location>
        <begin position="152"/>
        <end position="389"/>
    </location>
</feature>
<keyword evidence="2" id="KW-0456">Lyase</keyword>
<evidence type="ECO:0000256" key="1">
    <source>
        <dbReference type="ARBA" id="ARBA00010986"/>
    </source>
</evidence>
<dbReference type="InterPro" id="IPR007392">
    <property type="entry name" value="GD_AH_second"/>
</dbReference>
<dbReference type="GO" id="GO:0016829">
    <property type="term" value="F:lyase activity"/>
    <property type="evidence" value="ECO:0007669"/>
    <property type="project" value="UniProtKB-KW"/>
</dbReference>
<accession>A0AA41URF2</accession>
<comment type="caution">
    <text evidence="5">The sequence shown here is derived from an EMBL/GenBank/DDBJ whole genome shotgun (WGS) entry which is preliminary data.</text>
</comment>
<dbReference type="InterPro" id="IPR052172">
    <property type="entry name" value="UxaA_altronate/galactarate_dh"/>
</dbReference>
<dbReference type="GO" id="GO:0019698">
    <property type="term" value="P:D-galacturonate catabolic process"/>
    <property type="evidence" value="ECO:0007669"/>
    <property type="project" value="TreeGrafter"/>
</dbReference>
<keyword evidence="5" id="KW-0378">Hydrolase</keyword>
<dbReference type="AlphaFoldDB" id="A0AA41URF2"/>
<dbReference type="Pfam" id="PF20629">
    <property type="entry name" value="GD_AH_C"/>
    <property type="match status" value="1"/>
</dbReference>
<organism evidence="5 6">
    <name type="scientific">Desulfatitalea alkaliphila</name>
    <dbReference type="NCBI Taxonomy" id="2929485"/>
    <lineage>
        <taxon>Bacteria</taxon>
        <taxon>Pseudomonadati</taxon>
        <taxon>Thermodesulfobacteriota</taxon>
        <taxon>Desulfobacteria</taxon>
        <taxon>Desulfobacterales</taxon>
        <taxon>Desulfosarcinaceae</taxon>
        <taxon>Desulfatitalea</taxon>
    </lineage>
</organism>
<evidence type="ECO:0000313" key="5">
    <source>
        <dbReference type="EMBL" id="MCJ8502303.1"/>
    </source>
</evidence>
<dbReference type="PANTHER" id="PTHR30536">
    <property type="entry name" value="ALTRONATE/GALACTARATE DEHYDRATASE"/>
    <property type="match status" value="1"/>
</dbReference>
<gene>
    <name evidence="5" type="ORF">MRX98_17090</name>
</gene>
<dbReference type="InterPro" id="IPR048332">
    <property type="entry name" value="GD_AH_C"/>
</dbReference>
<comment type="similarity">
    <text evidence="1">Belongs to the UxaA family.</text>
</comment>
<feature type="domain" description="D-galactarate/Altronate dehydratase second" evidence="3">
    <location>
        <begin position="14"/>
        <end position="141"/>
    </location>
</feature>
<evidence type="ECO:0000259" key="4">
    <source>
        <dbReference type="Pfam" id="PF20629"/>
    </source>
</evidence>
<dbReference type="RefSeq" id="WP_246912846.1">
    <property type="nucleotide sequence ID" value="NZ_JALJRB010000023.1"/>
</dbReference>
<dbReference type="Pfam" id="PF04295">
    <property type="entry name" value="GD_AH_second"/>
    <property type="match status" value="1"/>
</dbReference>
<keyword evidence="6" id="KW-1185">Reference proteome</keyword>
<dbReference type="EMBL" id="JALJRB010000023">
    <property type="protein sequence ID" value="MCJ8502303.1"/>
    <property type="molecule type" value="Genomic_DNA"/>
</dbReference>
<protein>
    <submittedName>
        <fullName evidence="5">UxaA family hydrolase</fullName>
    </submittedName>
</protein>
<sequence length="393" mass="40110">MRAGSNEVDKGFMGYRRPKGAPGVRNHVVVLSSVSCANGVVQAIGRACPAVKAITHSEGCGRAIDDALIIQRTLVGLGAHPNVAAVLVVGLGCESLKAEVLGERIAAAGTAVEVLGIQAMGGSQRATAAGTAIARRMLQGAAAQRRVRCGWEALTVGLECGGSDALSGITANRLVGAAADWLVARGATVVLSETTEMIGTAHILAQRAADEALGKRIVELIQGQRRKTEHYMGERAGLVISPGNMDGGLSNITEKSLGCIVKGGTTPIQELVAYGTAPSRQGLVLMDTPGSDVFSLTGMAAGGAQIMLFTTGRGTPVGFPTVPVVKIATNSRMYAAMADDMDVDAGVLAAGASLDSERDALVALLGQVAEGKATRAECNGQEMVALHTSGPAF</sequence>
<dbReference type="Proteomes" id="UP001165427">
    <property type="component" value="Unassembled WGS sequence"/>
</dbReference>
<proteinExistence type="inferred from homology"/>
<reference evidence="5" key="1">
    <citation type="submission" date="2022-04" db="EMBL/GenBank/DDBJ databases">
        <title>Desulfatitalea alkaliphila sp. nov., a novel anaerobic sulfate-reducing bacterium isolated from terrestrial mud volcano, Taman Peninsula, Russia.</title>
        <authorList>
            <person name="Khomyakova M.A."/>
            <person name="Merkel A.Y."/>
            <person name="Slobodkin A.I."/>
        </authorList>
    </citation>
    <scope>NUCLEOTIDE SEQUENCE</scope>
    <source>
        <strain evidence="5">M08but</strain>
    </source>
</reference>
<dbReference type="PANTHER" id="PTHR30536:SF5">
    <property type="entry name" value="ALTRONATE DEHYDRATASE"/>
    <property type="match status" value="1"/>
</dbReference>
<evidence type="ECO:0000259" key="3">
    <source>
        <dbReference type="Pfam" id="PF04295"/>
    </source>
</evidence>
<evidence type="ECO:0000256" key="2">
    <source>
        <dbReference type="ARBA" id="ARBA00023239"/>
    </source>
</evidence>
<dbReference type="GO" id="GO:0016787">
    <property type="term" value="F:hydrolase activity"/>
    <property type="evidence" value="ECO:0007669"/>
    <property type="project" value="UniProtKB-KW"/>
</dbReference>
<name>A0AA41URF2_9BACT</name>
<evidence type="ECO:0000313" key="6">
    <source>
        <dbReference type="Proteomes" id="UP001165427"/>
    </source>
</evidence>